<keyword evidence="2" id="KW-0963">Cytoplasm</keyword>
<protein>
    <recommendedName>
        <fullName evidence="2">PF03932 family protein CutC</fullName>
    </recommendedName>
</protein>
<dbReference type="AlphaFoldDB" id="A0A239DVD3"/>
<dbReference type="PANTHER" id="PTHR12598:SF0">
    <property type="entry name" value="COPPER HOMEOSTASIS PROTEIN CUTC HOMOLOG"/>
    <property type="match status" value="1"/>
</dbReference>
<evidence type="ECO:0000313" key="4">
    <source>
        <dbReference type="Proteomes" id="UP000198415"/>
    </source>
</evidence>
<comment type="caution">
    <text evidence="2">Once thought to be involved in copper homeostasis, experiments in E.coli have shown this is not the case.</text>
</comment>
<dbReference type="InterPro" id="IPR005627">
    <property type="entry name" value="CutC-like"/>
</dbReference>
<proteinExistence type="inferred from homology"/>
<comment type="similarity">
    <text evidence="1 2">Belongs to the CutC family.</text>
</comment>
<reference evidence="3 4" key="1">
    <citation type="submission" date="2017-06" db="EMBL/GenBank/DDBJ databases">
        <authorList>
            <person name="Kim H.J."/>
            <person name="Triplett B.A."/>
        </authorList>
    </citation>
    <scope>NUCLEOTIDE SEQUENCE [LARGE SCALE GENOMIC DNA]</scope>
    <source>
        <strain evidence="3 4">DSM 43151</strain>
    </source>
</reference>
<gene>
    <name evidence="2" type="primary">cutC</name>
    <name evidence="3" type="ORF">SAMN06264365_11490</name>
</gene>
<keyword evidence="4" id="KW-1185">Reference proteome</keyword>
<evidence type="ECO:0000256" key="2">
    <source>
        <dbReference type="HAMAP-Rule" id="MF_00795"/>
    </source>
</evidence>
<dbReference type="Pfam" id="PF03932">
    <property type="entry name" value="CutC"/>
    <property type="match status" value="1"/>
</dbReference>
<dbReference type="EMBL" id="FZNR01000014">
    <property type="protein sequence ID" value="SNS35683.1"/>
    <property type="molecule type" value="Genomic_DNA"/>
</dbReference>
<dbReference type="Gene3D" id="3.20.20.380">
    <property type="entry name" value="Copper homeostasis (CutC) domain"/>
    <property type="match status" value="1"/>
</dbReference>
<organism evidence="3 4">
    <name type="scientific">Actinoplanes regularis</name>
    <dbReference type="NCBI Taxonomy" id="52697"/>
    <lineage>
        <taxon>Bacteria</taxon>
        <taxon>Bacillati</taxon>
        <taxon>Actinomycetota</taxon>
        <taxon>Actinomycetes</taxon>
        <taxon>Micromonosporales</taxon>
        <taxon>Micromonosporaceae</taxon>
        <taxon>Actinoplanes</taxon>
    </lineage>
</organism>
<sequence length="266" mass="26693">MTALEIAVTSAEGARTAYRCGADRVELCSALEVDGLTPSEGLLDTTLAGLAALTPQPREPGRPWQGVHVLIRPRPGDFVYDADELATAAAEVRAVCRAGAQGVVVGALTDGGAVDTAALRLLAETARESAPEVTVTFHRAFDQTASITQALAELLDLGLVDRVLTSGGKAAAGQAVGELAGLAGQSAGRIEIMAGGGVRLDDIPALTAAGVDAIHLSAKRRAAGAGTCAALRPGDDDPGAYFVTDADRVAKAAAALGVAGRHGGPA</sequence>
<dbReference type="SUPFAM" id="SSF110395">
    <property type="entry name" value="CutC-like"/>
    <property type="match status" value="1"/>
</dbReference>
<comment type="subcellular location">
    <subcellularLocation>
        <location evidence="2">Cytoplasm</location>
    </subcellularLocation>
</comment>
<dbReference type="GO" id="GO:0005507">
    <property type="term" value="F:copper ion binding"/>
    <property type="evidence" value="ECO:0007669"/>
    <property type="project" value="TreeGrafter"/>
</dbReference>
<dbReference type="RefSeq" id="WP_089296617.1">
    <property type="nucleotide sequence ID" value="NZ_BOMU01000070.1"/>
</dbReference>
<dbReference type="InterPro" id="IPR036822">
    <property type="entry name" value="CutC-like_dom_sf"/>
</dbReference>
<dbReference type="Proteomes" id="UP000198415">
    <property type="component" value="Unassembled WGS sequence"/>
</dbReference>
<dbReference type="GO" id="GO:0005737">
    <property type="term" value="C:cytoplasm"/>
    <property type="evidence" value="ECO:0007669"/>
    <property type="project" value="UniProtKB-SubCell"/>
</dbReference>
<dbReference type="HAMAP" id="MF_00795">
    <property type="entry name" value="CutC"/>
    <property type="match status" value="1"/>
</dbReference>
<accession>A0A239DVD3</accession>
<evidence type="ECO:0000313" key="3">
    <source>
        <dbReference type="EMBL" id="SNS35683.1"/>
    </source>
</evidence>
<dbReference type="PANTHER" id="PTHR12598">
    <property type="entry name" value="COPPER HOMEOSTASIS PROTEIN CUTC"/>
    <property type="match status" value="1"/>
</dbReference>
<dbReference type="OrthoDB" id="9815677at2"/>
<evidence type="ECO:0000256" key="1">
    <source>
        <dbReference type="ARBA" id="ARBA00007768"/>
    </source>
</evidence>
<name>A0A239DVD3_9ACTN</name>